<reference evidence="1" key="1">
    <citation type="submission" date="2023-07" db="EMBL/GenBank/DDBJ databases">
        <title>The genome sequence of Rhodocytophaga aerolata KACC 12507.</title>
        <authorList>
            <person name="Zhang X."/>
        </authorList>
    </citation>
    <scope>NUCLEOTIDE SEQUENCE</scope>
    <source>
        <strain evidence="1">KACC 12507</strain>
    </source>
</reference>
<protein>
    <submittedName>
        <fullName evidence="1">Uncharacterized protein</fullName>
    </submittedName>
</protein>
<dbReference type="RefSeq" id="WP_302036315.1">
    <property type="nucleotide sequence ID" value="NZ_JAUKPO010000002.1"/>
</dbReference>
<organism evidence="1 2">
    <name type="scientific">Rhodocytophaga aerolata</name>
    <dbReference type="NCBI Taxonomy" id="455078"/>
    <lineage>
        <taxon>Bacteria</taxon>
        <taxon>Pseudomonadati</taxon>
        <taxon>Bacteroidota</taxon>
        <taxon>Cytophagia</taxon>
        <taxon>Cytophagales</taxon>
        <taxon>Rhodocytophagaceae</taxon>
        <taxon>Rhodocytophaga</taxon>
    </lineage>
</organism>
<proteinExistence type="predicted"/>
<keyword evidence="2" id="KW-1185">Reference proteome</keyword>
<comment type="caution">
    <text evidence="1">The sequence shown here is derived from an EMBL/GenBank/DDBJ whole genome shotgun (WGS) entry which is preliminary data.</text>
</comment>
<evidence type="ECO:0000313" key="1">
    <source>
        <dbReference type="EMBL" id="MDO1445510.1"/>
    </source>
</evidence>
<name>A0ABT8R4F8_9BACT</name>
<dbReference type="Proteomes" id="UP001168528">
    <property type="component" value="Unassembled WGS sequence"/>
</dbReference>
<sequence length="130" mass="14665">MNPLQERANVLKANLQKQAEAEKGYQQQHTYTVQEQLAHLFQAAFPELYQLLVQSQVSITGEVTPQGQKVMLTAADKQLAVFYEGVKRTADIWRFYGKDYQASSKESEQQLIIALAEGFSQAQSKRIAGK</sequence>
<accession>A0ABT8R4F8</accession>
<dbReference type="EMBL" id="JAUKPO010000002">
    <property type="protein sequence ID" value="MDO1445510.1"/>
    <property type="molecule type" value="Genomic_DNA"/>
</dbReference>
<gene>
    <name evidence="1" type="ORF">Q0590_04565</name>
</gene>
<evidence type="ECO:0000313" key="2">
    <source>
        <dbReference type="Proteomes" id="UP001168528"/>
    </source>
</evidence>